<evidence type="ECO:0000313" key="2">
    <source>
        <dbReference type="EMBL" id="SCC17077.1"/>
    </source>
</evidence>
<dbReference type="RefSeq" id="WP_091124402.1">
    <property type="nucleotide sequence ID" value="NZ_FMBA01000035.1"/>
</dbReference>
<feature type="transmembrane region" description="Helical" evidence="1">
    <location>
        <begin position="94"/>
        <end position="122"/>
    </location>
</feature>
<dbReference type="AlphaFoldDB" id="A0A1C4CD50"/>
<keyword evidence="1" id="KW-1133">Transmembrane helix</keyword>
<name>A0A1C4CD50_9GAMM</name>
<dbReference type="OrthoDB" id="7068862at2"/>
<keyword evidence="1" id="KW-0472">Membrane</keyword>
<feature type="transmembrane region" description="Helical" evidence="1">
    <location>
        <begin position="30"/>
        <end position="57"/>
    </location>
</feature>
<accession>A0A1C4CD50</accession>
<proteinExistence type="predicted"/>
<gene>
    <name evidence="2" type="ORF">GA0061080_103516</name>
</gene>
<sequence>MDINKTNTISFQTNELLIKHMRFIATMQQVFGVIFIIIGAFSCLGIITAIIGIPQIIAGVKLFKSGGAFSLAATLKKENDIIDAIENLYSYWKYFLITFIASILFFIVYMIIVITIIASYSYSNGYY</sequence>
<keyword evidence="1" id="KW-0812">Transmembrane</keyword>
<dbReference type="Pfam" id="PF17319">
    <property type="entry name" value="DUF5362"/>
    <property type="match status" value="1"/>
</dbReference>
<reference evidence="3" key="1">
    <citation type="submission" date="2016-08" db="EMBL/GenBank/DDBJ databases">
        <authorList>
            <person name="Varghese N."/>
            <person name="Submissions Spin"/>
        </authorList>
    </citation>
    <scope>NUCLEOTIDE SEQUENCE [LARGE SCALE GENOMIC DNA]</scope>
    <source>
        <strain evidence="3">R-53144</strain>
    </source>
</reference>
<evidence type="ECO:0008006" key="4">
    <source>
        <dbReference type="Google" id="ProtNLM"/>
    </source>
</evidence>
<keyword evidence="3" id="KW-1185">Reference proteome</keyword>
<dbReference type="EMBL" id="FMBA01000035">
    <property type="protein sequence ID" value="SCC17077.1"/>
    <property type="molecule type" value="Genomic_DNA"/>
</dbReference>
<dbReference type="InterPro" id="IPR035287">
    <property type="entry name" value="DUF5362"/>
</dbReference>
<protein>
    <recommendedName>
        <fullName evidence="4">DUF5362 domain-containing protein</fullName>
    </recommendedName>
</protein>
<evidence type="ECO:0000256" key="1">
    <source>
        <dbReference type="SAM" id="Phobius"/>
    </source>
</evidence>
<dbReference type="Proteomes" id="UP000199698">
    <property type="component" value="Unassembled WGS sequence"/>
</dbReference>
<organism evidence="2 3">
    <name type="scientific">Gilliamella intestini</name>
    <dbReference type="NCBI Taxonomy" id="1798183"/>
    <lineage>
        <taxon>Bacteria</taxon>
        <taxon>Pseudomonadati</taxon>
        <taxon>Pseudomonadota</taxon>
        <taxon>Gammaproteobacteria</taxon>
        <taxon>Orbales</taxon>
        <taxon>Orbaceae</taxon>
        <taxon>Gilliamella</taxon>
    </lineage>
</organism>
<evidence type="ECO:0000313" key="3">
    <source>
        <dbReference type="Proteomes" id="UP000199698"/>
    </source>
</evidence>